<dbReference type="PIRSF" id="PIRSF000098">
    <property type="entry name" value="Homoser_dehydrog"/>
    <property type="match status" value="1"/>
</dbReference>
<accession>A0A1G6D3D9</accession>
<dbReference type="Gene3D" id="3.40.50.720">
    <property type="entry name" value="NAD(P)-binding Rossmann-like Domain"/>
    <property type="match status" value="1"/>
</dbReference>
<comment type="catalytic activity">
    <reaction evidence="13">
        <text>L-homoserine + NADP(+) = L-aspartate 4-semialdehyde + NADPH + H(+)</text>
        <dbReference type="Rhea" id="RHEA:15761"/>
        <dbReference type="ChEBI" id="CHEBI:15378"/>
        <dbReference type="ChEBI" id="CHEBI:57476"/>
        <dbReference type="ChEBI" id="CHEBI:57783"/>
        <dbReference type="ChEBI" id="CHEBI:58349"/>
        <dbReference type="ChEBI" id="CHEBI:537519"/>
        <dbReference type="EC" id="1.1.1.3"/>
    </reaction>
</comment>
<evidence type="ECO:0000256" key="14">
    <source>
        <dbReference type="RuleBase" id="RU004171"/>
    </source>
</evidence>
<evidence type="ECO:0000313" key="16">
    <source>
        <dbReference type="EMBL" id="SDB39666.1"/>
    </source>
</evidence>
<evidence type="ECO:0000256" key="7">
    <source>
        <dbReference type="ARBA" id="ARBA00022697"/>
    </source>
</evidence>
<dbReference type="SUPFAM" id="SSF55347">
    <property type="entry name" value="Glyceraldehyde-3-phosphate dehydrogenase-like, C-terminal domain"/>
    <property type="match status" value="1"/>
</dbReference>
<evidence type="ECO:0000256" key="3">
    <source>
        <dbReference type="ARBA" id="ARBA00006753"/>
    </source>
</evidence>
<dbReference type="Pfam" id="PF00742">
    <property type="entry name" value="Homoserine_dh"/>
    <property type="match status" value="1"/>
</dbReference>
<protein>
    <recommendedName>
        <fullName evidence="5 13">Homoserine dehydrogenase</fullName>
        <ecNumber evidence="4 13">1.1.1.3</ecNumber>
    </recommendedName>
</protein>
<dbReference type="EMBL" id="FMXO01000010">
    <property type="protein sequence ID" value="SDB39666.1"/>
    <property type="molecule type" value="Genomic_DNA"/>
</dbReference>
<keyword evidence="10 13" id="KW-0486">Methionine biosynthesis</keyword>
<reference evidence="16 17" key="1">
    <citation type="submission" date="2016-10" db="EMBL/GenBank/DDBJ databases">
        <authorList>
            <person name="de Groot N.N."/>
        </authorList>
    </citation>
    <scope>NUCLEOTIDE SEQUENCE [LARGE SCALE GENOMIC DNA]</scope>
    <source>
        <strain evidence="16 17">ASO4-2</strain>
    </source>
</reference>
<organism evidence="16 17">
    <name type="scientific">Desulfonatronum thiosulfatophilum</name>
    <dbReference type="NCBI Taxonomy" id="617002"/>
    <lineage>
        <taxon>Bacteria</taxon>
        <taxon>Pseudomonadati</taxon>
        <taxon>Thermodesulfobacteriota</taxon>
        <taxon>Desulfovibrionia</taxon>
        <taxon>Desulfovibrionales</taxon>
        <taxon>Desulfonatronaceae</taxon>
        <taxon>Desulfonatronum</taxon>
    </lineage>
</organism>
<keyword evidence="17" id="KW-1185">Reference proteome</keyword>
<dbReference type="Pfam" id="PF03447">
    <property type="entry name" value="NAD_binding_3"/>
    <property type="match status" value="1"/>
</dbReference>
<dbReference type="FunFam" id="3.30.360.10:FF:000005">
    <property type="entry name" value="Homoserine dehydrogenase"/>
    <property type="match status" value="1"/>
</dbReference>
<evidence type="ECO:0000256" key="8">
    <source>
        <dbReference type="ARBA" id="ARBA00022857"/>
    </source>
</evidence>
<evidence type="ECO:0000256" key="4">
    <source>
        <dbReference type="ARBA" id="ARBA00013213"/>
    </source>
</evidence>
<evidence type="ECO:0000256" key="13">
    <source>
        <dbReference type="RuleBase" id="RU000579"/>
    </source>
</evidence>
<evidence type="ECO:0000256" key="5">
    <source>
        <dbReference type="ARBA" id="ARBA00013376"/>
    </source>
</evidence>
<dbReference type="GO" id="GO:0004412">
    <property type="term" value="F:homoserine dehydrogenase activity"/>
    <property type="evidence" value="ECO:0007669"/>
    <property type="project" value="UniProtKB-EC"/>
</dbReference>
<dbReference type="PROSITE" id="PS01042">
    <property type="entry name" value="HOMOSER_DHGENASE"/>
    <property type="match status" value="1"/>
</dbReference>
<dbReference type="PROSITE" id="PS51671">
    <property type="entry name" value="ACT"/>
    <property type="match status" value="1"/>
</dbReference>
<dbReference type="NCBIfam" id="NF004976">
    <property type="entry name" value="PRK06349.1"/>
    <property type="match status" value="1"/>
</dbReference>
<keyword evidence="9 13" id="KW-0560">Oxidoreductase</keyword>
<evidence type="ECO:0000256" key="2">
    <source>
        <dbReference type="ARBA" id="ARBA00005062"/>
    </source>
</evidence>
<keyword evidence="6 13" id="KW-0028">Amino-acid biosynthesis</keyword>
<comment type="similarity">
    <text evidence="3 14">Belongs to the homoserine dehydrogenase family.</text>
</comment>
<evidence type="ECO:0000259" key="15">
    <source>
        <dbReference type="PROSITE" id="PS51671"/>
    </source>
</evidence>
<feature type="binding site" evidence="12">
    <location>
        <begin position="11"/>
        <end position="18"/>
    </location>
    <ligand>
        <name>NADP(+)</name>
        <dbReference type="ChEBI" id="CHEBI:58349"/>
    </ligand>
</feature>
<dbReference type="UniPathway" id="UPA00051">
    <property type="reaction ID" value="UER00465"/>
</dbReference>
<evidence type="ECO:0000256" key="11">
    <source>
        <dbReference type="PIRSR" id="PIRSR000098-1"/>
    </source>
</evidence>
<dbReference type="InterPro" id="IPR036291">
    <property type="entry name" value="NAD(P)-bd_dom_sf"/>
</dbReference>
<evidence type="ECO:0000256" key="12">
    <source>
        <dbReference type="PIRSR" id="PIRSR000098-2"/>
    </source>
</evidence>
<dbReference type="InterPro" id="IPR019811">
    <property type="entry name" value="HDH_CS"/>
</dbReference>
<dbReference type="InterPro" id="IPR045865">
    <property type="entry name" value="ACT-like_dom_sf"/>
</dbReference>
<dbReference type="InterPro" id="IPR001342">
    <property type="entry name" value="HDH_cat"/>
</dbReference>
<dbReference type="PANTHER" id="PTHR43331:SF1">
    <property type="entry name" value="HOMOSERINE DEHYDROGENASE"/>
    <property type="match status" value="1"/>
</dbReference>
<comment type="pathway">
    <text evidence="1 13">Amino-acid biosynthesis; L-threonine biosynthesis; L-threonine from L-aspartate: step 3/5.</text>
</comment>
<evidence type="ECO:0000256" key="6">
    <source>
        <dbReference type="ARBA" id="ARBA00022605"/>
    </source>
</evidence>
<dbReference type="SUPFAM" id="SSF51735">
    <property type="entry name" value="NAD(P)-binding Rossmann-fold domains"/>
    <property type="match status" value="1"/>
</dbReference>
<gene>
    <name evidence="16" type="ORF">SAMN05660653_01885</name>
</gene>
<dbReference type="InterPro" id="IPR016204">
    <property type="entry name" value="HDH"/>
</dbReference>
<feature type="binding site" evidence="12">
    <location>
        <position position="108"/>
    </location>
    <ligand>
        <name>NADPH</name>
        <dbReference type="ChEBI" id="CHEBI:57783"/>
    </ligand>
</feature>
<evidence type="ECO:0000313" key="17">
    <source>
        <dbReference type="Proteomes" id="UP000198771"/>
    </source>
</evidence>
<dbReference type="Gene3D" id="3.30.360.10">
    <property type="entry name" value="Dihydrodipicolinate Reductase, domain 2"/>
    <property type="match status" value="1"/>
</dbReference>
<dbReference type="GO" id="GO:0050661">
    <property type="term" value="F:NADP binding"/>
    <property type="evidence" value="ECO:0007669"/>
    <property type="project" value="InterPro"/>
</dbReference>
<dbReference type="OrthoDB" id="9808167at2"/>
<proteinExistence type="inferred from homology"/>
<dbReference type="GO" id="GO:0009088">
    <property type="term" value="P:threonine biosynthetic process"/>
    <property type="evidence" value="ECO:0007669"/>
    <property type="project" value="UniProtKB-UniPathway"/>
</dbReference>
<evidence type="ECO:0000256" key="10">
    <source>
        <dbReference type="ARBA" id="ARBA00023167"/>
    </source>
</evidence>
<dbReference type="Gene3D" id="3.30.70.260">
    <property type="match status" value="1"/>
</dbReference>
<comment type="pathway">
    <text evidence="2 13">Amino-acid biosynthesis; L-methionine biosynthesis via de novo pathway; L-homoserine from L-aspartate: step 3/3.</text>
</comment>
<dbReference type="UniPathway" id="UPA00050">
    <property type="reaction ID" value="UER00063"/>
</dbReference>
<keyword evidence="8 12" id="KW-0521">NADP</keyword>
<dbReference type="PANTHER" id="PTHR43331">
    <property type="entry name" value="HOMOSERINE DEHYDROGENASE"/>
    <property type="match status" value="1"/>
</dbReference>
<evidence type="ECO:0000256" key="1">
    <source>
        <dbReference type="ARBA" id="ARBA00005056"/>
    </source>
</evidence>
<sequence length="434" mass="46151">MSGELIRLGLAGLGTVGTGLAKILASNADWIERRLGRRVEIKTALVRDPSKKRDLPENADIRLTSDVQDLLGDPELDIIVELMGGQDTAYELITGALRSGRHVVTANKALLAHQGNELFALAAENQVGLGYEASIAGGIPIVQTLKEGLAGNQIKVLTGILNGTANFILSEMTSRGLDFQSALHQAQVKGYAEADPTLDIEGMDAAHKLILLIRLAHGQDYPLSRLPVTGITHVDPQDIAFADEFGYRIKLIAQVRETNGLLDAGVFTALVRRESILGKVDGAFNAILLDGDAVGPIMLYGQGAGDLPTGSAVLADIMNLARNGRTPNNTGFQNAMLPMASILAPELVSSRHYFRFSVLDRPGVLASIAGVLGQRNISIAQVVQKGSPAGRSVPVVFVTHKAQAQDVQAAIREIDNQSFIAAPTVHHRILSSPA</sequence>
<feature type="active site" description="Proton donor" evidence="11">
    <location>
        <position position="208"/>
    </location>
</feature>
<dbReference type="Proteomes" id="UP000198771">
    <property type="component" value="Unassembled WGS sequence"/>
</dbReference>
<dbReference type="SUPFAM" id="SSF55021">
    <property type="entry name" value="ACT-like"/>
    <property type="match status" value="1"/>
</dbReference>
<dbReference type="STRING" id="617002.SAMN05660653_01885"/>
<keyword evidence="7 13" id="KW-0791">Threonine biosynthesis</keyword>
<dbReference type="RefSeq" id="WP_092120557.1">
    <property type="nucleotide sequence ID" value="NZ_FMXO01000010.1"/>
</dbReference>
<name>A0A1G6D3D9_9BACT</name>
<dbReference type="InterPro" id="IPR005106">
    <property type="entry name" value="Asp/hSer_DH_NAD-bd"/>
</dbReference>
<dbReference type="CDD" id="cd04881">
    <property type="entry name" value="ACT_HSDH-Hom"/>
    <property type="match status" value="1"/>
</dbReference>
<feature type="binding site" evidence="12">
    <location>
        <position position="193"/>
    </location>
    <ligand>
        <name>L-homoserine</name>
        <dbReference type="ChEBI" id="CHEBI:57476"/>
    </ligand>
</feature>
<evidence type="ECO:0000256" key="9">
    <source>
        <dbReference type="ARBA" id="ARBA00023002"/>
    </source>
</evidence>
<dbReference type="GO" id="GO:0009086">
    <property type="term" value="P:methionine biosynthetic process"/>
    <property type="evidence" value="ECO:0007669"/>
    <property type="project" value="UniProtKB-KW"/>
</dbReference>
<dbReference type="Pfam" id="PF01842">
    <property type="entry name" value="ACT"/>
    <property type="match status" value="1"/>
</dbReference>
<dbReference type="EC" id="1.1.1.3" evidence="4 13"/>
<dbReference type="InterPro" id="IPR002912">
    <property type="entry name" value="ACT_dom"/>
</dbReference>
<feature type="domain" description="ACT" evidence="15">
    <location>
        <begin position="353"/>
        <end position="432"/>
    </location>
</feature>
<dbReference type="AlphaFoldDB" id="A0A1G6D3D9"/>